<dbReference type="InterPro" id="IPR017972">
    <property type="entry name" value="Cyt_P450_CS"/>
</dbReference>
<evidence type="ECO:0000313" key="6">
    <source>
        <dbReference type="Proteomes" id="UP000087766"/>
    </source>
</evidence>
<dbReference type="GO" id="GO:0004497">
    <property type="term" value="F:monooxygenase activity"/>
    <property type="evidence" value="ECO:0007669"/>
    <property type="project" value="UniProtKB-KW"/>
</dbReference>
<evidence type="ECO:0000256" key="5">
    <source>
        <dbReference type="RuleBase" id="RU000461"/>
    </source>
</evidence>
<reference evidence="6" key="1">
    <citation type="journal article" date="2014" name="Nat. Commun.">
        <title>Genome sequence of mungbean and insights into evolution within Vigna species.</title>
        <authorList>
            <person name="Kang Y.J."/>
            <person name="Kim S.K."/>
            <person name="Kim M.Y."/>
            <person name="Lestari P."/>
            <person name="Kim K.H."/>
            <person name="Ha B.K."/>
            <person name="Jun T.H."/>
            <person name="Hwang W.J."/>
            <person name="Lee T."/>
            <person name="Lee J."/>
            <person name="Shim S."/>
            <person name="Yoon M.Y."/>
            <person name="Jang Y.E."/>
            <person name="Han K.S."/>
            <person name="Taeprayoon P."/>
            <person name="Yoon N."/>
            <person name="Somta P."/>
            <person name="Tanya P."/>
            <person name="Kim K.S."/>
            <person name="Gwag J.G."/>
            <person name="Moon J.K."/>
            <person name="Lee Y.H."/>
            <person name="Park B.S."/>
            <person name="Bombarely A."/>
            <person name="Doyle J.J."/>
            <person name="Jackson S.A."/>
            <person name="Schafleitner R."/>
            <person name="Srinives P."/>
            <person name="Varshney R.K."/>
            <person name="Lee S.H."/>
        </authorList>
    </citation>
    <scope>NUCLEOTIDE SEQUENCE [LARGE SCALE GENOMIC DNA]</scope>
    <source>
        <strain evidence="6">cv. VC1973A</strain>
    </source>
</reference>
<organism evidence="6 7">
    <name type="scientific">Vigna radiata var. radiata</name>
    <name type="common">Mung bean</name>
    <name type="synonym">Phaseolus aureus</name>
    <dbReference type="NCBI Taxonomy" id="3916"/>
    <lineage>
        <taxon>Eukaryota</taxon>
        <taxon>Viridiplantae</taxon>
        <taxon>Streptophyta</taxon>
        <taxon>Embryophyta</taxon>
        <taxon>Tracheophyta</taxon>
        <taxon>Spermatophyta</taxon>
        <taxon>Magnoliopsida</taxon>
        <taxon>eudicotyledons</taxon>
        <taxon>Gunneridae</taxon>
        <taxon>Pentapetalae</taxon>
        <taxon>rosids</taxon>
        <taxon>fabids</taxon>
        <taxon>Fabales</taxon>
        <taxon>Fabaceae</taxon>
        <taxon>Papilionoideae</taxon>
        <taxon>50 kb inversion clade</taxon>
        <taxon>NPAAA clade</taxon>
        <taxon>indigoferoid/millettioid clade</taxon>
        <taxon>Phaseoleae</taxon>
        <taxon>Vigna</taxon>
    </lineage>
</organism>
<comment type="similarity">
    <text evidence="1 5">Belongs to the cytochrome P450 family.</text>
</comment>
<dbReference type="AlphaFoldDB" id="A0A1S3UII6"/>
<dbReference type="InterPro" id="IPR036396">
    <property type="entry name" value="Cyt_P450_sf"/>
</dbReference>
<sequence>MDLFTVFLLCLSVVFIIIKLWSNKATSKNSPPSPPRLPLLGNLHQLGLFPHRTLQTLAQNYGSLMLLHFGKVPVLVVSSADAAREVMKTHDLLFSDRPQRKMNDVLLYGSKDLASSTYGEYWRQMRSLSVLHLLSSKRVQSFRRVREEETARMMEKIRQCCRDSLQVNLTDVCGAVTNDVACRVALGRRYSGREGGGFEKLLLEFGELLGAVCIGDYVPWLHWVSHVSGLFQRANRIAEQLDQFIDQVIQEHVTRNGRDGGVDVDSGDYNDFVDVLLSVEENNANTTDSLIDRTAIKALILDMFVAGTDTTHTSLEWTMSELLKHSSVMQKLQEEVRSVVGNRSGVTEDDLGEMKYLKAVIKESLRLHPPLPLTVPRRCMEDVKVKGYEIGAGTQVLVNTWAIARDSSCWEQPLEFKPERFLSSSIDFKGHDFELIPFGAGRRGCPGISFATKIVEIVMANLVHQFDWSLPGGANGEDLDMSETPGLAAHRKFPLLAVATAYERN</sequence>
<dbReference type="GO" id="GO:0020037">
    <property type="term" value="F:heme binding"/>
    <property type="evidence" value="ECO:0007669"/>
    <property type="project" value="InterPro"/>
</dbReference>
<evidence type="ECO:0000313" key="7">
    <source>
        <dbReference type="RefSeq" id="XP_014505764.1"/>
    </source>
</evidence>
<dbReference type="KEGG" id="vra:106765601"/>
<name>A0A1S3UII6_VIGRR</name>
<keyword evidence="6" id="KW-1185">Reference proteome</keyword>
<dbReference type="OrthoDB" id="1470350at2759"/>
<dbReference type="PROSITE" id="PS00086">
    <property type="entry name" value="CYTOCHROME_P450"/>
    <property type="match status" value="1"/>
</dbReference>
<evidence type="ECO:0000256" key="1">
    <source>
        <dbReference type="ARBA" id="ARBA00010617"/>
    </source>
</evidence>
<keyword evidence="5" id="KW-0503">Monooxygenase</keyword>
<dbReference type="CDD" id="cd11072">
    <property type="entry name" value="CYP71-like"/>
    <property type="match status" value="1"/>
</dbReference>
<dbReference type="RefSeq" id="XP_014505764.1">
    <property type="nucleotide sequence ID" value="XM_014650278.2"/>
</dbReference>
<dbReference type="Gene3D" id="1.10.630.10">
    <property type="entry name" value="Cytochrome P450"/>
    <property type="match status" value="1"/>
</dbReference>
<gene>
    <name evidence="7" type="primary">LOC106765601</name>
</gene>
<dbReference type="SUPFAM" id="SSF48264">
    <property type="entry name" value="Cytochrome P450"/>
    <property type="match status" value="1"/>
</dbReference>
<dbReference type="FunFam" id="1.10.630.10:FF:000011">
    <property type="entry name" value="Cytochrome P450 83B1"/>
    <property type="match status" value="1"/>
</dbReference>
<keyword evidence="4 5" id="KW-0349">Heme</keyword>
<keyword evidence="2 4" id="KW-0479">Metal-binding</keyword>
<feature type="binding site" description="axial binding residue" evidence="4">
    <location>
        <position position="445"/>
    </location>
    <ligand>
        <name>heme</name>
        <dbReference type="ChEBI" id="CHEBI:30413"/>
    </ligand>
    <ligandPart>
        <name>Fe</name>
        <dbReference type="ChEBI" id="CHEBI:18248"/>
    </ligandPart>
</feature>
<dbReference type="Proteomes" id="UP000087766">
    <property type="component" value="Chromosome 7"/>
</dbReference>
<dbReference type="PRINTS" id="PR00463">
    <property type="entry name" value="EP450I"/>
</dbReference>
<dbReference type="Pfam" id="PF00067">
    <property type="entry name" value="p450"/>
    <property type="match status" value="1"/>
</dbReference>
<dbReference type="InterPro" id="IPR001128">
    <property type="entry name" value="Cyt_P450"/>
</dbReference>
<keyword evidence="3 4" id="KW-0408">Iron</keyword>
<dbReference type="PRINTS" id="PR00385">
    <property type="entry name" value="P450"/>
</dbReference>
<comment type="cofactor">
    <cofactor evidence="4">
        <name>heme</name>
        <dbReference type="ChEBI" id="CHEBI:30413"/>
    </cofactor>
</comment>
<dbReference type="PANTHER" id="PTHR47955:SF15">
    <property type="entry name" value="CYTOCHROME P450 71A2-LIKE"/>
    <property type="match status" value="1"/>
</dbReference>
<dbReference type="PANTHER" id="PTHR47955">
    <property type="entry name" value="CYTOCHROME P450 FAMILY 71 PROTEIN"/>
    <property type="match status" value="1"/>
</dbReference>
<proteinExistence type="inferred from homology"/>
<dbReference type="InterPro" id="IPR002401">
    <property type="entry name" value="Cyt_P450_E_grp-I"/>
</dbReference>
<dbReference type="GO" id="GO:0016705">
    <property type="term" value="F:oxidoreductase activity, acting on paired donors, with incorporation or reduction of molecular oxygen"/>
    <property type="evidence" value="ECO:0007669"/>
    <property type="project" value="InterPro"/>
</dbReference>
<evidence type="ECO:0000256" key="3">
    <source>
        <dbReference type="ARBA" id="ARBA00023004"/>
    </source>
</evidence>
<reference evidence="7" key="2">
    <citation type="submission" date="2025-08" db="UniProtKB">
        <authorList>
            <consortium name="RefSeq"/>
        </authorList>
    </citation>
    <scope>IDENTIFICATION</scope>
    <source>
        <tissue evidence="7">Leaf</tissue>
    </source>
</reference>
<dbReference type="GO" id="GO:0005506">
    <property type="term" value="F:iron ion binding"/>
    <property type="evidence" value="ECO:0007669"/>
    <property type="project" value="InterPro"/>
</dbReference>
<evidence type="ECO:0000256" key="2">
    <source>
        <dbReference type="ARBA" id="ARBA00022723"/>
    </source>
</evidence>
<evidence type="ECO:0000256" key="4">
    <source>
        <dbReference type="PIRSR" id="PIRSR602401-1"/>
    </source>
</evidence>
<protein>
    <submittedName>
        <fullName evidence="7">Cytochrome P450 71A24-like</fullName>
    </submittedName>
</protein>
<accession>A0A1S3UII6</accession>
<dbReference type="GeneID" id="106765601"/>
<keyword evidence="5" id="KW-0560">Oxidoreductase</keyword>